<evidence type="ECO:0000256" key="4">
    <source>
        <dbReference type="ARBA" id="ARBA00022741"/>
    </source>
</evidence>
<evidence type="ECO:0000313" key="11">
    <source>
        <dbReference type="EMBL" id="XCJ18121.1"/>
    </source>
</evidence>
<comment type="catalytic activity">
    <reaction evidence="8">
        <text>L-aspartate + L-glutamine + ATP + H2O = L-asparagine + L-glutamate + AMP + diphosphate + H(+)</text>
        <dbReference type="Rhea" id="RHEA:12228"/>
        <dbReference type="ChEBI" id="CHEBI:15377"/>
        <dbReference type="ChEBI" id="CHEBI:15378"/>
        <dbReference type="ChEBI" id="CHEBI:29985"/>
        <dbReference type="ChEBI" id="CHEBI:29991"/>
        <dbReference type="ChEBI" id="CHEBI:30616"/>
        <dbReference type="ChEBI" id="CHEBI:33019"/>
        <dbReference type="ChEBI" id="CHEBI:58048"/>
        <dbReference type="ChEBI" id="CHEBI:58359"/>
        <dbReference type="ChEBI" id="CHEBI:456215"/>
        <dbReference type="EC" id="6.3.5.4"/>
    </reaction>
</comment>
<keyword evidence="6" id="KW-0061">Asparagine biosynthesis</keyword>
<dbReference type="InterPro" id="IPR029055">
    <property type="entry name" value="Ntn_hydrolases_N"/>
</dbReference>
<evidence type="ECO:0000259" key="10">
    <source>
        <dbReference type="PROSITE" id="PS51278"/>
    </source>
</evidence>
<dbReference type="InterPro" id="IPR014729">
    <property type="entry name" value="Rossmann-like_a/b/a_fold"/>
</dbReference>
<evidence type="ECO:0000256" key="3">
    <source>
        <dbReference type="ARBA" id="ARBA00012737"/>
    </source>
</evidence>
<accession>A0AAU8IJ46</accession>
<dbReference type="Gene3D" id="3.60.20.10">
    <property type="entry name" value="Glutamine Phosphoribosylpyrophosphate, subunit 1, domain 1"/>
    <property type="match status" value="1"/>
</dbReference>
<dbReference type="SUPFAM" id="SSF52402">
    <property type="entry name" value="Adenine nucleotide alpha hydrolases-like"/>
    <property type="match status" value="1"/>
</dbReference>
<dbReference type="GO" id="GO:0005524">
    <property type="term" value="F:ATP binding"/>
    <property type="evidence" value="ECO:0007669"/>
    <property type="project" value="UniProtKB-KW"/>
</dbReference>
<keyword evidence="5 9" id="KW-0067">ATP-binding</keyword>
<comment type="similarity">
    <text evidence="2">Belongs to the asparagine synthetase family.</text>
</comment>
<evidence type="ECO:0000256" key="5">
    <source>
        <dbReference type="ARBA" id="ARBA00022840"/>
    </source>
</evidence>
<comment type="pathway">
    <text evidence="1">Amino-acid biosynthesis; L-asparagine biosynthesis; L-asparagine from L-aspartate (L-Gln route): step 1/1.</text>
</comment>
<name>A0AAU8IJ46_9BACL</name>
<keyword evidence="6" id="KW-0028">Amino-acid biosynthesis</keyword>
<dbReference type="GO" id="GO:0006529">
    <property type="term" value="P:asparagine biosynthetic process"/>
    <property type="evidence" value="ECO:0007669"/>
    <property type="project" value="UniProtKB-KW"/>
</dbReference>
<dbReference type="InterPro" id="IPR051786">
    <property type="entry name" value="ASN_synthetase/amidase"/>
</dbReference>
<dbReference type="EMBL" id="CP159510">
    <property type="protein sequence ID" value="XCJ18121.1"/>
    <property type="molecule type" value="Genomic_DNA"/>
</dbReference>
<evidence type="ECO:0000256" key="7">
    <source>
        <dbReference type="ARBA" id="ARBA00022962"/>
    </source>
</evidence>
<dbReference type="PANTHER" id="PTHR43284:SF1">
    <property type="entry name" value="ASPARAGINE SYNTHETASE"/>
    <property type="match status" value="1"/>
</dbReference>
<dbReference type="RefSeq" id="WP_353949200.1">
    <property type="nucleotide sequence ID" value="NZ_CP159510.1"/>
</dbReference>
<dbReference type="CDD" id="cd00712">
    <property type="entry name" value="AsnB"/>
    <property type="match status" value="1"/>
</dbReference>
<evidence type="ECO:0000256" key="9">
    <source>
        <dbReference type="PIRSR" id="PIRSR001589-2"/>
    </source>
</evidence>
<dbReference type="EC" id="6.3.5.4" evidence="3"/>
<dbReference type="PIRSF" id="PIRSF001589">
    <property type="entry name" value="Asn_synthetase_glu-h"/>
    <property type="match status" value="1"/>
</dbReference>
<gene>
    <name evidence="11" type="ORF">ABNN70_06660</name>
</gene>
<dbReference type="PROSITE" id="PS51278">
    <property type="entry name" value="GATASE_TYPE_2"/>
    <property type="match status" value="1"/>
</dbReference>
<organism evidence="11">
    <name type="scientific">Sporolactobacillus sp. Y61</name>
    <dbReference type="NCBI Taxonomy" id="3160863"/>
    <lineage>
        <taxon>Bacteria</taxon>
        <taxon>Bacillati</taxon>
        <taxon>Bacillota</taxon>
        <taxon>Bacilli</taxon>
        <taxon>Bacillales</taxon>
        <taxon>Sporolactobacillaceae</taxon>
        <taxon>Sporolactobacillus</taxon>
    </lineage>
</organism>
<sequence length="650" mass="75510">MSAIAGIIHMNNQPVSFGQGRRMMSALQKYPADDVQTWEHHGAFLGCHAQWVTPESVHECLPFYYKGAGLAITADAILDNRDELFDALNISGDVRQQMGDGQLILLAYEKWREDMPKYLLGDFAFIIWDERRQIIFGARDFTGSRTLYYFRNQNTFSFCTVIGPLFTLPGVERKLNDTWLAEYLAIEYMFDSVDTNSSLYRGIRQIPPAHSLLIHDGKEELNRFCDFHDVKPLILKSDAEYEEAFRDVFSKAVNTRLRTFRNIGSYLSGGLDSGTVVSFAAKALSRKNQNMDTFSCVPEPDFNDWTPDRMLPDESTQFRTIFQKYPNVKGHILNFKGENPLTELDSGFDIMEMPYKFFENSFWVNGIYREAARQHVGVLLSGEQGNYTISWGPAYDFYADLMRRFHWISLYREISVYSRHVKIGRTRLIEQLPRNAWPRMGSLLSREKGHSVPQLISDHLARRTGVFEKMDEYGYNADTLASYDACAYRLHRINHTYWWNTIGTHHAKQSLYYGIKDRNPATDLRVIRFCLSVPIEQYVCDGMDRALIRRSTEGILPDRIRMNQYKYGVQGADFIHRIAPEWDQLQDELCRFRQDALTGELFHLKTLDRGMEKVRSGPQPQLVDDWDFKLLMRAYTVQKFLSKNFSHQLT</sequence>
<dbReference type="GO" id="GO:0004066">
    <property type="term" value="F:asparagine synthase (glutamine-hydrolyzing) activity"/>
    <property type="evidence" value="ECO:0007669"/>
    <property type="project" value="UniProtKB-EC"/>
</dbReference>
<dbReference type="InterPro" id="IPR017932">
    <property type="entry name" value="GATase_2_dom"/>
</dbReference>
<dbReference type="Gene3D" id="3.40.50.620">
    <property type="entry name" value="HUPs"/>
    <property type="match status" value="2"/>
</dbReference>
<evidence type="ECO:0000256" key="8">
    <source>
        <dbReference type="ARBA" id="ARBA00048741"/>
    </source>
</evidence>
<dbReference type="Pfam" id="PF13537">
    <property type="entry name" value="GATase_7"/>
    <property type="match status" value="1"/>
</dbReference>
<dbReference type="InterPro" id="IPR033738">
    <property type="entry name" value="AsnB_N"/>
</dbReference>
<feature type="binding site" evidence="9">
    <location>
        <position position="100"/>
    </location>
    <ligand>
        <name>L-glutamine</name>
        <dbReference type="ChEBI" id="CHEBI:58359"/>
    </ligand>
</feature>
<keyword evidence="4 9" id="KW-0547">Nucleotide-binding</keyword>
<keyword evidence="7" id="KW-0315">Glutamine amidotransferase</keyword>
<reference evidence="11" key="1">
    <citation type="submission" date="2024-06" db="EMBL/GenBank/DDBJ databases">
        <authorList>
            <person name="Fan A."/>
            <person name="Zhang F.Y."/>
            <person name="Zhang L."/>
        </authorList>
    </citation>
    <scope>NUCLEOTIDE SEQUENCE</scope>
    <source>
        <strain evidence="11">Y61</strain>
    </source>
</reference>
<evidence type="ECO:0000256" key="6">
    <source>
        <dbReference type="ARBA" id="ARBA00022888"/>
    </source>
</evidence>
<dbReference type="InterPro" id="IPR001962">
    <property type="entry name" value="Asn_synthase"/>
</dbReference>
<evidence type="ECO:0000256" key="2">
    <source>
        <dbReference type="ARBA" id="ARBA00005752"/>
    </source>
</evidence>
<dbReference type="Pfam" id="PF00733">
    <property type="entry name" value="Asn_synthase"/>
    <property type="match status" value="1"/>
</dbReference>
<dbReference type="SUPFAM" id="SSF56235">
    <property type="entry name" value="N-terminal nucleophile aminohydrolases (Ntn hydrolases)"/>
    <property type="match status" value="1"/>
</dbReference>
<dbReference type="PANTHER" id="PTHR43284">
    <property type="entry name" value="ASPARAGINE SYNTHETASE (GLUTAMINE-HYDROLYZING)"/>
    <property type="match status" value="1"/>
</dbReference>
<feature type="domain" description="Glutamine amidotransferase type-2" evidence="10">
    <location>
        <begin position="2"/>
        <end position="217"/>
    </location>
</feature>
<dbReference type="AlphaFoldDB" id="A0AAU8IJ46"/>
<dbReference type="InterPro" id="IPR006426">
    <property type="entry name" value="Asn_synth_AEB"/>
</dbReference>
<evidence type="ECO:0000256" key="1">
    <source>
        <dbReference type="ARBA" id="ARBA00005187"/>
    </source>
</evidence>
<protein>
    <recommendedName>
        <fullName evidence="3">asparagine synthase (glutamine-hydrolyzing)</fullName>
        <ecNumber evidence="3">6.3.5.4</ecNumber>
    </recommendedName>
</protein>
<proteinExistence type="inferred from homology"/>